<dbReference type="InterPro" id="IPR016098">
    <property type="entry name" value="CAP/MinC_C"/>
</dbReference>
<dbReference type="Pfam" id="PF20250">
    <property type="entry name" value="FapA_N"/>
    <property type="match status" value="1"/>
</dbReference>
<protein>
    <submittedName>
        <fullName evidence="3">FapA family protein</fullName>
    </submittedName>
</protein>
<dbReference type="InterPro" id="IPR005646">
    <property type="entry name" value="FapA"/>
</dbReference>
<dbReference type="Gene3D" id="2.160.20.70">
    <property type="match status" value="1"/>
</dbReference>
<dbReference type="SUPFAM" id="SSF63848">
    <property type="entry name" value="Cell-division inhibitor MinC, C-terminal domain"/>
    <property type="match status" value="1"/>
</dbReference>
<dbReference type="Proteomes" id="UP001177212">
    <property type="component" value="Unassembled WGS sequence"/>
</dbReference>
<organism evidence="3 4">
    <name type="scientific">Pseudoalteromonas marina</name>
    <dbReference type="NCBI Taxonomy" id="267375"/>
    <lineage>
        <taxon>Bacteria</taxon>
        <taxon>Pseudomonadati</taxon>
        <taxon>Pseudomonadota</taxon>
        <taxon>Gammaproteobacteria</taxon>
        <taxon>Alteromonadales</taxon>
        <taxon>Pseudoalteromonadaceae</taxon>
        <taxon>Pseudoalteromonas</taxon>
    </lineage>
</organism>
<sequence>MFKLAHNGNVLLDVNKHPPPSATFVIEAIEMSKFCDCKIDYDAINAFFKDKSTEPVLIVATKYDAKLEVVISDDKMMATGELTVAQGGDLLSLDDAKKQLVKAGIVRGYKQAYLEQLLQKQFTAKAGEVVQGILAQGRLPSDGLATKLVTKVRTLKDHLKTPKLKEDGSVDMRDFGKMASVEPGAVLIRQQPATPGKEGFTVLGDILPAKPGDNKQLVAGEGTEISKLNPLELVSTISGVPIEITNGMRVDDIFTIPDVNVKSGHIDFEGSVIVTRNIEPGMKVTAKGDITIFGTVESGELTAGGNITVKQGVIGHQKSDDKSLSCKLICEGDIHVSHSQYCYLEAANIFIERQTSHCIMKARHALKVGQPDLPKGKIFGGEILDATTLIAGEIGNESGAKMVINLASSGGDITAETDECFKELAKTEQQLDSLQPALEKADLLKDPERKNELISKIGATQLHLCQQAEQYERQLSSLENNLHELLTNTHLIVNTVLHSGVEIHIFDKVLKTNRNYPPCTIKLMNNKVEVEFKTS</sequence>
<proteinExistence type="predicted"/>
<dbReference type="InterPro" id="IPR046865">
    <property type="entry name" value="FapA_b_solenoid"/>
</dbReference>
<evidence type="ECO:0000256" key="1">
    <source>
        <dbReference type="SAM" id="Coils"/>
    </source>
</evidence>
<evidence type="ECO:0000313" key="4">
    <source>
        <dbReference type="Proteomes" id="UP001177212"/>
    </source>
</evidence>
<feature type="coiled-coil region" evidence="1">
    <location>
        <begin position="461"/>
        <end position="488"/>
    </location>
</feature>
<dbReference type="Pfam" id="PF03961">
    <property type="entry name" value="FapA"/>
    <property type="match status" value="1"/>
</dbReference>
<dbReference type="InterPro" id="IPR046866">
    <property type="entry name" value="FapA_N"/>
</dbReference>
<evidence type="ECO:0000259" key="2">
    <source>
        <dbReference type="Pfam" id="PF20250"/>
    </source>
</evidence>
<dbReference type="EMBL" id="JAUYVT010000035">
    <property type="protein sequence ID" value="MDP2567110.1"/>
    <property type="molecule type" value="Genomic_DNA"/>
</dbReference>
<dbReference type="PANTHER" id="PTHR38032">
    <property type="entry name" value="POLYMERASE-RELATED"/>
    <property type="match status" value="1"/>
</dbReference>
<gene>
    <name evidence="3" type="ORF">Q8W34_20950</name>
</gene>
<keyword evidence="1" id="KW-0175">Coiled coil</keyword>
<evidence type="ECO:0000313" key="3">
    <source>
        <dbReference type="EMBL" id="MDP2567110.1"/>
    </source>
</evidence>
<feature type="domain" description="Flagellar Assembly Protein A N-terminal region" evidence="2">
    <location>
        <begin position="68"/>
        <end position="244"/>
    </location>
</feature>
<dbReference type="PANTHER" id="PTHR38032:SF1">
    <property type="entry name" value="RNA-BINDING PROTEIN KHPB N-TERMINAL DOMAIN-CONTAINING PROTEIN"/>
    <property type="match status" value="1"/>
</dbReference>
<reference evidence="3" key="1">
    <citation type="submission" date="2023-07" db="EMBL/GenBank/DDBJ databases">
        <title>Genome content predicts the carbon catabolic preferences of heterotrophic bacteria.</title>
        <authorList>
            <person name="Gralka M."/>
        </authorList>
    </citation>
    <scope>NUCLEOTIDE SEQUENCE</scope>
    <source>
        <strain evidence="3">4G09</strain>
    </source>
</reference>
<dbReference type="InterPro" id="IPR036145">
    <property type="entry name" value="MinC_C_sf"/>
</dbReference>
<name>A0ABT9FKI3_9GAMM</name>
<accession>A0ABT9FKI3</accession>
<keyword evidence="4" id="KW-1185">Reference proteome</keyword>
<dbReference type="RefSeq" id="WP_010558152.1">
    <property type="nucleotide sequence ID" value="NZ_AHCB03000004.1"/>
</dbReference>
<comment type="caution">
    <text evidence="3">The sequence shown here is derived from an EMBL/GenBank/DDBJ whole genome shotgun (WGS) entry which is preliminary data.</text>
</comment>